<accession>A0A845GYL1</accession>
<evidence type="ECO:0000313" key="4">
    <source>
        <dbReference type="Proteomes" id="UP000447355"/>
    </source>
</evidence>
<gene>
    <name evidence="3" type="ORF">GTP90_28345</name>
</gene>
<evidence type="ECO:0000313" key="3">
    <source>
        <dbReference type="EMBL" id="MYM97767.1"/>
    </source>
</evidence>
<name>A0A845GYL1_9BURK</name>
<dbReference type="Pfam" id="PF11127">
    <property type="entry name" value="YgaP-like_TM"/>
    <property type="match status" value="1"/>
</dbReference>
<comment type="caution">
    <text evidence="3">The sequence shown here is derived from an EMBL/GenBank/DDBJ whole genome shotgun (WGS) entry which is preliminary data.</text>
</comment>
<protein>
    <submittedName>
        <fullName evidence="3">DUF2892 domain-containing protein</fullName>
    </submittedName>
</protein>
<dbReference type="Proteomes" id="UP000447355">
    <property type="component" value="Unassembled WGS sequence"/>
</dbReference>
<dbReference type="AlphaFoldDB" id="A0A845GYL1"/>
<evidence type="ECO:0000259" key="2">
    <source>
        <dbReference type="Pfam" id="PF11127"/>
    </source>
</evidence>
<feature type="domain" description="Inner membrane protein YgaP-like transmembrane" evidence="2">
    <location>
        <begin position="1"/>
        <end position="58"/>
    </location>
</feature>
<keyword evidence="1" id="KW-0472">Membrane</keyword>
<sequence>MGSNVGTVDRALRLALGIGLIAATLLGYIGVWGWIGVVPLLTALFSFCPLYRVFSFSSVDSHME</sequence>
<keyword evidence="1" id="KW-0812">Transmembrane</keyword>
<organism evidence="3 4">
    <name type="scientific">Duganella vulcania</name>
    <dbReference type="NCBI Taxonomy" id="2692166"/>
    <lineage>
        <taxon>Bacteria</taxon>
        <taxon>Pseudomonadati</taxon>
        <taxon>Pseudomonadota</taxon>
        <taxon>Betaproteobacteria</taxon>
        <taxon>Burkholderiales</taxon>
        <taxon>Oxalobacteraceae</taxon>
        <taxon>Telluria group</taxon>
        <taxon>Duganella</taxon>
    </lineage>
</organism>
<reference evidence="3" key="1">
    <citation type="submission" date="2019-12" db="EMBL/GenBank/DDBJ databases">
        <title>Novel species isolated from a subtropical stream in China.</title>
        <authorList>
            <person name="Lu H."/>
        </authorList>
    </citation>
    <scope>NUCLEOTIDE SEQUENCE [LARGE SCALE GENOMIC DNA]</scope>
    <source>
        <strain evidence="3">FT81W</strain>
    </source>
</reference>
<proteinExistence type="predicted"/>
<feature type="transmembrane region" description="Helical" evidence="1">
    <location>
        <begin position="12"/>
        <end position="31"/>
    </location>
</feature>
<keyword evidence="1" id="KW-1133">Transmembrane helix</keyword>
<dbReference type="InterPro" id="IPR021309">
    <property type="entry name" value="YgaP-like_TM"/>
</dbReference>
<dbReference type="EMBL" id="WWCX01000087">
    <property type="protein sequence ID" value="MYM97767.1"/>
    <property type="molecule type" value="Genomic_DNA"/>
</dbReference>
<evidence type="ECO:0000256" key="1">
    <source>
        <dbReference type="SAM" id="Phobius"/>
    </source>
</evidence>